<dbReference type="OrthoDB" id="288590at2759"/>
<dbReference type="PANTHER" id="PTHR47991">
    <property type="entry name" value="OXOGLUTARATE/IRON-DEPENDENT DIOXYGENASE"/>
    <property type="match status" value="1"/>
</dbReference>
<feature type="domain" description="Fe2OG dioxygenase" evidence="6">
    <location>
        <begin position="210"/>
        <end position="310"/>
    </location>
</feature>
<evidence type="ECO:0000256" key="2">
    <source>
        <dbReference type="ARBA" id="ARBA00022723"/>
    </source>
</evidence>
<evidence type="ECO:0000313" key="8">
    <source>
        <dbReference type="Proteomes" id="UP000236161"/>
    </source>
</evidence>
<evidence type="ECO:0000256" key="5">
    <source>
        <dbReference type="RuleBase" id="RU003682"/>
    </source>
</evidence>
<evidence type="ECO:0000313" key="7">
    <source>
        <dbReference type="EMBL" id="PKA60064.1"/>
    </source>
</evidence>
<keyword evidence="4 5" id="KW-0408">Iron</keyword>
<dbReference type="InterPro" id="IPR027443">
    <property type="entry name" value="IPNS-like_sf"/>
</dbReference>
<keyword evidence="2 5" id="KW-0479">Metal-binding</keyword>
<keyword evidence="3 5" id="KW-0560">Oxidoreductase</keyword>
<dbReference type="Proteomes" id="UP000236161">
    <property type="component" value="Unassembled WGS sequence"/>
</dbReference>
<dbReference type="PROSITE" id="PS51471">
    <property type="entry name" value="FE2OG_OXY"/>
    <property type="match status" value="1"/>
</dbReference>
<evidence type="ECO:0000256" key="3">
    <source>
        <dbReference type="ARBA" id="ARBA00023002"/>
    </source>
</evidence>
<dbReference type="InterPro" id="IPR050295">
    <property type="entry name" value="Plant_2OG-oxidoreductases"/>
</dbReference>
<evidence type="ECO:0000256" key="4">
    <source>
        <dbReference type="ARBA" id="ARBA00023004"/>
    </source>
</evidence>
<name>A0A2I0AWY5_9ASPA</name>
<keyword evidence="8" id="KW-1185">Reference proteome</keyword>
<organism evidence="7 8">
    <name type="scientific">Apostasia shenzhenica</name>
    <dbReference type="NCBI Taxonomy" id="1088818"/>
    <lineage>
        <taxon>Eukaryota</taxon>
        <taxon>Viridiplantae</taxon>
        <taxon>Streptophyta</taxon>
        <taxon>Embryophyta</taxon>
        <taxon>Tracheophyta</taxon>
        <taxon>Spermatophyta</taxon>
        <taxon>Magnoliopsida</taxon>
        <taxon>Liliopsida</taxon>
        <taxon>Asparagales</taxon>
        <taxon>Orchidaceae</taxon>
        <taxon>Apostasioideae</taxon>
        <taxon>Apostasia</taxon>
    </lineage>
</organism>
<dbReference type="InterPro" id="IPR026992">
    <property type="entry name" value="DIOX_N"/>
</dbReference>
<accession>A0A2I0AWY5</accession>
<evidence type="ECO:0000256" key="1">
    <source>
        <dbReference type="ARBA" id="ARBA00008056"/>
    </source>
</evidence>
<dbReference type="InterPro" id="IPR044861">
    <property type="entry name" value="IPNS-like_FE2OG_OXY"/>
</dbReference>
<reference evidence="7 8" key="1">
    <citation type="journal article" date="2017" name="Nature">
        <title>The Apostasia genome and the evolution of orchids.</title>
        <authorList>
            <person name="Zhang G.Q."/>
            <person name="Liu K.W."/>
            <person name="Li Z."/>
            <person name="Lohaus R."/>
            <person name="Hsiao Y.Y."/>
            <person name="Niu S.C."/>
            <person name="Wang J.Y."/>
            <person name="Lin Y.C."/>
            <person name="Xu Q."/>
            <person name="Chen L.J."/>
            <person name="Yoshida K."/>
            <person name="Fujiwara S."/>
            <person name="Wang Z.W."/>
            <person name="Zhang Y.Q."/>
            <person name="Mitsuda N."/>
            <person name="Wang M."/>
            <person name="Liu G.H."/>
            <person name="Pecoraro L."/>
            <person name="Huang H.X."/>
            <person name="Xiao X.J."/>
            <person name="Lin M."/>
            <person name="Wu X.Y."/>
            <person name="Wu W.L."/>
            <person name="Chen Y.Y."/>
            <person name="Chang S.B."/>
            <person name="Sakamoto S."/>
            <person name="Ohme-Takagi M."/>
            <person name="Yagi M."/>
            <person name="Zeng S.J."/>
            <person name="Shen C.Y."/>
            <person name="Yeh C.M."/>
            <person name="Luo Y.B."/>
            <person name="Tsai W.C."/>
            <person name="Van de Peer Y."/>
            <person name="Liu Z.J."/>
        </authorList>
    </citation>
    <scope>NUCLEOTIDE SEQUENCE [LARGE SCALE GENOMIC DNA]</scope>
    <source>
        <strain evidence="8">cv. Shenzhen</strain>
        <tissue evidence="7">Stem</tissue>
    </source>
</reference>
<evidence type="ECO:0000259" key="6">
    <source>
        <dbReference type="PROSITE" id="PS51471"/>
    </source>
</evidence>
<dbReference type="GO" id="GO:0046872">
    <property type="term" value="F:metal ion binding"/>
    <property type="evidence" value="ECO:0007669"/>
    <property type="project" value="UniProtKB-KW"/>
</dbReference>
<dbReference type="STRING" id="1088818.A0A2I0AWY5"/>
<dbReference type="InterPro" id="IPR005123">
    <property type="entry name" value="Oxoglu/Fe-dep_dioxygenase_dom"/>
</dbReference>
<proteinExistence type="inferred from homology"/>
<dbReference type="FunFam" id="2.60.120.330:FF:000001">
    <property type="entry name" value="Protein SRG1"/>
    <property type="match status" value="1"/>
</dbReference>
<dbReference type="Pfam" id="PF14226">
    <property type="entry name" value="DIOX_N"/>
    <property type="match status" value="1"/>
</dbReference>
<dbReference type="GO" id="GO:0016491">
    <property type="term" value="F:oxidoreductase activity"/>
    <property type="evidence" value="ECO:0007669"/>
    <property type="project" value="UniProtKB-KW"/>
</dbReference>
<comment type="similarity">
    <text evidence="1 5">Belongs to the iron/ascorbate-dependent oxidoreductase family.</text>
</comment>
<dbReference type="SUPFAM" id="SSF51197">
    <property type="entry name" value="Clavaminate synthase-like"/>
    <property type="match status" value="1"/>
</dbReference>
<gene>
    <name evidence="7" type="primary">NCS1</name>
    <name evidence="7" type="ORF">AXF42_Ash009748</name>
</gene>
<sequence length="359" mass="40472">MEEALGIGSFGASLRVENVQALAARLDHSKAIPERYVRPEREEEKLKVAVAGAGDSIPVIDFARLLDPLFAREESARLHSACQDWGFFQLINHGIDEDVIKKMVGALEEFFKLPLEEKEKVGQVEGQIEGYGQAFVQSEDQKLDWGDMLFIGTSPPQRKNLRFWPINPPSFRDSTEKYAEEVKKVADFLAGVMSENLGLGRELYDLFKNGIQSFRFNYYPPCPSADKVLGLSPHSDGVGFTLLLQVNGRPGLQIRRDGRWLAVEPLQGALVINIGDIVEILCNGRYKSIEHRAVISSEWERMSVAAFHLLDVGQVVGPIPQIARREKVLYKSLLFEEYAKMFFKSKLKGKSKLDQMKLE</sequence>
<dbReference type="Pfam" id="PF03171">
    <property type="entry name" value="2OG-FeII_Oxy"/>
    <property type="match status" value="1"/>
</dbReference>
<dbReference type="EC" id="1.14.11.23" evidence="7"/>
<dbReference type="Gene3D" id="2.60.120.330">
    <property type="entry name" value="B-lactam Antibiotic, Isopenicillin N Synthase, Chain"/>
    <property type="match status" value="1"/>
</dbReference>
<protein>
    <submittedName>
        <fullName evidence="7">S-norcoclaurine synthase 1</fullName>
        <ecNumber evidence="7">1.14.11.23</ecNumber>
    </submittedName>
</protein>
<dbReference type="EMBL" id="KZ451942">
    <property type="protein sequence ID" value="PKA60064.1"/>
    <property type="molecule type" value="Genomic_DNA"/>
</dbReference>
<dbReference type="AlphaFoldDB" id="A0A2I0AWY5"/>